<dbReference type="Pfam" id="PF00970">
    <property type="entry name" value="FAD_binding_6"/>
    <property type="match status" value="1"/>
</dbReference>
<organism evidence="15 16">
    <name type="scientific">Enterococcus durans</name>
    <dbReference type="NCBI Taxonomy" id="53345"/>
    <lineage>
        <taxon>Bacteria</taxon>
        <taxon>Bacillati</taxon>
        <taxon>Bacillota</taxon>
        <taxon>Bacilli</taxon>
        <taxon>Lactobacillales</taxon>
        <taxon>Enterococcaceae</taxon>
        <taxon>Enterococcus</taxon>
    </lineage>
</organism>
<sequence length="263" mass="29130">MRRVDMKQELMKVINQRQLAPRIYELTLKGELVNEMNSPGQFLHVRVPRADLLLRRPISINQIDHEHKTCRIIYRIEGEGTKIFSELKVGDTLDVLGPLGNGFDLSGLEPADEVFIVGGGIGVPPLYELSKQLKEKGIIPIHFLGFASKDVLYYEEEFNELGETRIATDDGTYGIHGNVGNLLLRTNKMPKAVFACGANGLLKTVEQLYSDHSNVQLSLESRMACGVGACYACVCHKPDDETGTKSVKVCDEGPIFKVGEVIL</sequence>
<dbReference type="PROSITE" id="PS51384">
    <property type="entry name" value="FAD_FR"/>
    <property type="match status" value="1"/>
</dbReference>
<keyword evidence="10 11" id="KW-0411">Iron-sulfur</keyword>
<comment type="cofactor">
    <cofactor evidence="11">
        <name>[2Fe-2S] cluster</name>
        <dbReference type="ChEBI" id="CHEBI:190135"/>
    </cofactor>
    <text evidence="11">Binds 1 [2Fe-2S] cluster per subunit.</text>
</comment>
<dbReference type="GO" id="GO:0044205">
    <property type="term" value="P:'de novo' UMP biosynthetic process"/>
    <property type="evidence" value="ECO:0007669"/>
    <property type="project" value="UniProtKB-UniRule"/>
</dbReference>
<keyword evidence="9 11" id="KW-0408">Iron</keyword>
<evidence type="ECO:0000256" key="4">
    <source>
        <dbReference type="ARBA" id="ARBA00022714"/>
    </source>
</evidence>
<dbReference type="InterPro" id="IPR037117">
    <property type="entry name" value="Dihydroorotate_DH_ele_sf"/>
</dbReference>
<evidence type="ECO:0000313" key="15">
    <source>
        <dbReference type="EMBL" id="PEH44653.1"/>
    </source>
</evidence>
<evidence type="ECO:0000256" key="11">
    <source>
        <dbReference type="HAMAP-Rule" id="MF_01211"/>
    </source>
</evidence>
<protein>
    <recommendedName>
        <fullName evidence="11">Dihydroorotate dehydrogenase B (NAD(+)), electron transfer subunit</fullName>
    </recommendedName>
    <alternativeName>
        <fullName evidence="11">Dihydroorotate oxidase B, electron transfer subunit</fullName>
    </alternativeName>
</protein>
<dbReference type="InterPro" id="IPR017938">
    <property type="entry name" value="Riboflavin_synthase-like_b-brl"/>
</dbReference>
<evidence type="ECO:0000256" key="13">
    <source>
        <dbReference type="PIRSR" id="PIRSR006816-2"/>
    </source>
</evidence>
<evidence type="ECO:0000256" key="2">
    <source>
        <dbReference type="ARBA" id="ARBA00022448"/>
    </source>
</evidence>
<dbReference type="GO" id="GO:0016491">
    <property type="term" value="F:oxidoreductase activity"/>
    <property type="evidence" value="ECO:0007669"/>
    <property type="project" value="InterPro"/>
</dbReference>
<dbReference type="SUPFAM" id="SSF63380">
    <property type="entry name" value="Riboflavin synthase domain-like"/>
    <property type="match status" value="1"/>
</dbReference>
<comment type="caution">
    <text evidence="15">The sequence shown here is derived from an EMBL/GenBank/DDBJ whole genome shotgun (WGS) entry which is preliminary data.</text>
</comment>
<feature type="binding site" evidence="11 13">
    <location>
        <position position="233"/>
    </location>
    <ligand>
        <name>[2Fe-2S] cluster</name>
        <dbReference type="ChEBI" id="CHEBI:190135"/>
    </ligand>
</feature>
<keyword evidence="8 11" id="KW-0249">Electron transport</keyword>
<dbReference type="InterPro" id="IPR050353">
    <property type="entry name" value="PyrK_electron_transfer"/>
</dbReference>
<dbReference type="Proteomes" id="UP000220669">
    <property type="component" value="Unassembled WGS sequence"/>
</dbReference>
<dbReference type="HAMAP" id="MF_01211">
    <property type="entry name" value="DHODB_Fe_S_bind"/>
    <property type="match status" value="1"/>
</dbReference>
<comment type="function">
    <text evidence="11">Responsible for channeling the electrons from the oxidation of dihydroorotate from the FMN redox center in the PyrD type B subunit to the ultimate electron acceptor NAD(+).</text>
</comment>
<feature type="binding site" evidence="11 13">
    <location>
        <position position="250"/>
    </location>
    <ligand>
        <name>[2Fe-2S] cluster</name>
        <dbReference type="ChEBI" id="CHEBI:190135"/>
    </ligand>
</feature>
<feature type="binding site" evidence="11 13">
    <location>
        <position position="225"/>
    </location>
    <ligand>
        <name>[2Fe-2S] cluster</name>
        <dbReference type="ChEBI" id="CHEBI:190135"/>
    </ligand>
</feature>
<feature type="binding site" evidence="11 12">
    <location>
        <begin position="56"/>
        <end position="59"/>
    </location>
    <ligand>
        <name>FAD</name>
        <dbReference type="ChEBI" id="CHEBI:57692"/>
    </ligand>
</feature>
<feature type="binding site" evidence="11 13">
    <location>
        <position position="230"/>
    </location>
    <ligand>
        <name>[2Fe-2S] cluster</name>
        <dbReference type="ChEBI" id="CHEBI:190135"/>
    </ligand>
</feature>
<dbReference type="GO" id="GO:0046872">
    <property type="term" value="F:metal ion binding"/>
    <property type="evidence" value="ECO:0007669"/>
    <property type="project" value="UniProtKB-KW"/>
</dbReference>
<comment type="cofactor">
    <cofactor evidence="13">
        <name>[2Fe-2S] cluster</name>
        <dbReference type="ChEBI" id="CHEBI:190135"/>
    </cofactor>
    <text evidence="13">Binds 1 [2Fe-2S] cluster per subunit.</text>
</comment>
<keyword evidence="2 11" id="KW-0813">Transport</keyword>
<comment type="cofactor">
    <cofactor evidence="11 12">
        <name>FAD</name>
        <dbReference type="ChEBI" id="CHEBI:57692"/>
    </cofactor>
    <text evidence="11 12">Binds 1 FAD per subunit.</text>
</comment>
<comment type="similarity">
    <text evidence="1 11">Belongs to the PyrK family.</text>
</comment>
<keyword evidence="5 11" id="KW-0479">Metal-binding</keyword>
<comment type="pathway">
    <text evidence="11">Pyrimidine metabolism; UMP biosynthesis via de novo pathway; orotate from (S)-dihydroorotate (NAD(+) route): step 1/1.</text>
</comment>
<dbReference type="GO" id="GO:0050660">
    <property type="term" value="F:flavin adenine dinucleotide binding"/>
    <property type="evidence" value="ECO:0007669"/>
    <property type="project" value="InterPro"/>
</dbReference>
<dbReference type="AlphaFoldDB" id="A0AB36S6M7"/>
<dbReference type="PANTHER" id="PTHR43513">
    <property type="entry name" value="DIHYDROOROTATE DEHYDROGENASE B (NAD(+)), ELECTRON TRANSFER SUBUNIT"/>
    <property type="match status" value="1"/>
</dbReference>
<accession>A0AB36S6M7</accession>
<dbReference type="Gene3D" id="2.10.240.10">
    <property type="entry name" value="Dihydroorotate dehydrogenase, electron transfer subunit"/>
    <property type="match status" value="1"/>
</dbReference>
<keyword evidence="4 11" id="KW-0001">2Fe-2S</keyword>
<keyword evidence="6 11" id="KW-0274">FAD</keyword>
<dbReference type="Gene3D" id="3.40.50.80">
    <property type="entry name" value="Nucleotide-binding domain of ferredoxin-NADP reductase (FNR) module"/>
    <property type="match status" value="1"/>
</dbReference>
<gene>
    <name evidence="11" type="primary">pyrK</name>
    <name evidence="15" type="ORF">CRM96_06380</name>
</gene>
<evidence type="ECO:0000256" key="6">
    <source>
        <dbReference type="ARBA" id="ARBA00022827"/>
    </source>
</evidence>
<dbReference type="InterPro" id="IPR017927">
    <property type="entry name" value="FAD-bd_FR_type"/>
</dbReference>
<evidence type="ECO:0000256" key="7">
    <source>
        <dbReference type="ARBA" id="ARBA00022975"/>
    </source>
</evidence>
<dbReference type="InterPro" id="IPR039261">
    <property type="entry name" value="FNR_nucleotide-bd"/>
</dbReference>
<feature type="binding site" evidence="11 12">
    <location>
        <begin position="80"/>
        <end position="81"/>
    </location>
    <ligand>
        <name>FAD</name>
        <dbReference type="ChEBI" id="CHEBI:57692"/>
    </ligand>
</feature>
<evidence type="ECO:0000256" key="12">
    <source>
        <dbReference type="PIRSR" id="PIRSR006816-1"/>
    </source>
</evidence>
<evidence type="ECO:0000256" key="3">
    <source>
        <dbReference type="ARBA" id="ARBA00022630"/>
    </source>
</evidence>
<dbReference type="EMBL" id="PDEB01000004">
    <property type="protein sequence ID" value="PEH44653.1"/>
    <property type="molecule type" value="Genomic_DNA"/>
</dbReference>
<dbReference type="GO" id="GO:0051537">
    <property type="term" value="F:2 iron, 2 sulfur cluster binding"/>
    <property type="evidence" value="ECO:0007669"/>
    <property type="project" value="UniProtKB-KW"/>
</dbReference>
<keyword evidence="3 11" id="KW-0285">Flavoprotein</keyword>
<dbReference type="NCBIfam" id="NF000797">
    <property type="entry name" value="PRK00054.1-2"/>
    <property type="match status" value="1"/>
</dbReference>
<dbReference type="InterPro" id="IPR023455">
    <property type="entry name" value="Dihydroorotate_DHASE_ETsu"/>
</dbReference>
<evidence type="ECO:0000256" key="5">
    <source>
        <dbReference type="ARBA" id="ARBA00022723"/>
    </source>
</evidence>
<dbReference type="InterPro" id="IPR019480">
    <property type="entry name" value="Dihydroorotate_DH_Fe-S-bd"/>
</dbReference>
<dbReference type="Gene3D" id="2.40.30.10">
    <property type="entry name" value="Translation factors"/>
    <property type="match status" value="1"/>
</dbReference>
<evidence type="ECO:0000256" key="10">
    <source>
        <dbReference type="ARBA" id="ARBA00023014"/>
    </source>
</evidence>
<dbReference type="InterPro" id="IPR012165">
    <property type="entry name" value="Cyt_c3_hydrogenase_gsu"/>
</dbReference>
<comment type="subunit">
    <text evidence="11">Heterotetramer of 2 PyrK and 2 PyrD type B subunits.</text>
</comment>
<dbReference type="NCBIfam" id="NF000799">
    <property type="entry name" value="PRK00054.1-4"/>
    <property type="match status" value="1"/>
</dbReference>
<evidence type="ECO:0000259" key="14">
    <source>
        <dbReference type="PROSITE" id="PS51384"/>
    </source>
</evidence>
<evidence type="ECO:0000256" key="1">
    <source>
        <dbReference type="ARBA" id="ARBA00006422"/>
    </source>
</evidence>
<dbReference type="PANTHER" id="PTHR43513:SF3">
    <property type="entry name" value="DIHYDROOROTATE DEHYDROGENASE B (NAD(+)), ELECTRON TRANSFER SUBUNIT-RELATED"/>
    <property type="match status" value="1"/>
</dbReference>
<dbReference type="Pfam" id="PF10418">
    <property type="entry name" value="DHODB_Fe-S_bind"/>
    <property type="match status" value="1"/>
</dbReference>
<proteinExistence type="inferred from homology"/>
<name>A0AB36S6M7_9ENTE</name>
<evidence type="ECO:0000256" key="8">
    <source>
        <dbReference type="ARBA" id="ARBA00022982"/>
    </source>
</evidence>
<keyword evidence="7 11" id="KW-0665">Pyrimidine biosynthesis</keyword>
<dbReference type="GO" id="GO:0009055">
    <property type="term" value="F:electron transfer activity"/>
    <property type="evidence" value="ECO:0007669"/>
    <property type="project" value="UniProtKB-UniRule"/>
</dbReference>
<evidence type="ECO:0000256" key="9">
    <source>
        <dbReference type="ARBA" id="ARBA00023004"/>
    </source>
</evidence>
<evidence type="ECO:0000313" key="16">
    <source>
        <dbReference type="Proteomes" id="UP000220669"/>
    </source>
</evidence>
<feature type="binding site" evidence="11 12">
    <location>
        <begin position="73"/>
        <end position="75"/>
    </location>
    <ligand>
        <name>FAD</name>
        <dbReference type="ChEBI" id="CHEBI:57692"/>
    </ligand>
</feature>
<dbReference type="InterPro" id="IPR008333">
    <property type="entry name" value="Cbr1-like_FAD-bd_dom"/>
</dbReference>
<dbReference type="PIRSF" id="PIRSF006816">
    <property type="entry name" value="Cyc3_hyd_g"/>
    <property type="match status" value="1"/>
</dbReference>
<dbReference type="CDD" id="cd06218">
    <property type="entry name" value="DHOD_e_trans"/>
    <property type="match status" value="1"/>
</dbReference>
<reference evidence="15 16" key="1">
    <citation type="submission" date="2017-09" db="EMBL/GenBank/DDBJ databases">
        <title>FDA dAtabase for Regulatory Grade micrObial Sequences (FDA-ARGOS): Supporting development and validation of Infectious Disease Dx tests.</title>
        <authorList>
            <person name="Minogue T."/>
            <person name="Wolcott M."/>
            <person name="Wasieloski L."/>
            <person name="Aguilar W."/>
            <person name="Moore D."/>
            <person name="Tallon L.J."/>
            <person name="Sadzewicz L."/>
            <person name="Ott S."/>
            <person name="Zhao X."/>
            <person name="Nagaraj S."/>
            <person name="Vavikolanu K."/>
            <person name="Aluvathingal J."/>
            <person name="Nadendla S."/>
            <person name="Sichtig H."/>
        </authorList>
    </citation>
    <scope>NUCLEOTIDE SEQUENCE [LARGE SCALE GENOMIC DNA]</scope>
    <source>
        <strain evidence="15 16">FDAARGOS_396</strain>
    </source>
</reference>
<dbReference type="SUPFAM" id="SSF52343">
    <property type="entry name" value="Ferredoxin reductase-like, C-terminal NADP-linked domain"/>
    <property type="match status" value="1"/>
</dbReference>
<feature type="domain" description="FAD-binding FR-type" evidence="14">
    <location>
        <begin position="6"/>
        <end position="105"/>
    </location>
</feature>